<dbReference type="Gene3D" id="3.30.530.20">
    <property type="match status" value="1"/>
</dbReference>
<proteinExistence type="predicted"/>
<gene>
    <name evidence="2" type="ORF">CH339_16225</name>
</gene>
<protein>
    <submittedName>
        <fullName evidence="2">Carbon monoxide dehydrogenase</fullName>
    </submittedName>
</protein>
<dbReference type="CDD" id="cd05018">
    <property type="entry name" value="CoxG"/>
    <property type="match status" value="1"/>
</dbReference>
<dbReference type="PANTHER" id="PTHR38588">
    <property type="entry name" value="BLL0334 PROTEIN"/>
    <property type="match status" value="1"/>
</dbReference>
<accession>A0A327JMA1</accession>
<dbReference type="OrthoDB" id="9787428at2"/>
<dbReference type="PANTHER" id="PTHR38588:SF1">
    <property type="entry name" value="BLL0334 PROTEIN"/>
    <property type="match status" value="1"/>
</dbReference>
<name>A0A327JMA1_9HYPH</name>
<keyword evidence="1" id="KW-0812">Transmembrane</keyword>
<evidence type="ECO:0000313" key="2">
    <source>
        <dbReference type="EMBL" id="RAI25982.1"/>
    </source>
</evidence>
<evidence type="ECO:0000256" key="1">
    <source>
        <dbReference type="SAM" id="Phobius"/>
    </source>
</evidence>
<dbReference type="Proteomes" id="UP000249299">
    <property type="component" value="Unassembled WGS sequence"/>
</dbReference>
<evidence type="ECO:0000313" key="3">
    <source>
        <dbReference type="Proteomes" id="UP000249299"/>
    </source>
</evidence>
<reference evidence="2 3" key="1">
    <citation type="submission" date="2017-07" db="EMBL/GenBank/DDBJ databases">
        <title>Draft Genome Sequences of Select Purple Nonsulfur Bacteria.</title>
        <authorList>
            <person name="Lasarre B."/>
            <person name="Mckinlay J.B."/>
        </authorList>
    </citation>
    <scope>NUCLEOTIDE SEQUENCE [LARGE SCALE GENOMIC DNA]</scope>
    <source>
        <strain evidence="2 3">DSM 11290</strain>
    </source>
</reference>
<keyword evidence="3" id="KW-1185">Reference proteome</keyword>
<feature type="transmembrane region" description="Helical" evidence="1">
    <location>
        <begin position="181"/>
        <end position="203"/>
    </location>
</feature>
<dbReference type="InterPro" id="IPR010419">
    <property type="entry name" value="CO_DH_gsu"/>
</dbReference>
<dbReference type="RefSeq" id="WP_111435430.1">
    <property type="nucleotide sequence ID" value="NZ_JACIGG010000003.1"/>
</dbReference>
<organism evidence="2 3">
    <name type="scientific">Rhodobium orientis</name>
    <dbReference type="NCBI Taxonomy" id="34017"/>
    <lineage>
        <taxon>Bacteria</taxon>
        <taxon>Pseudomonadati</taxon>
        <taxon>Pseudomonadota</taxon>
        <taxon>Alphaproteobacteria</taxon>
        <taxon>Hyphomicrobiales</taxon>
        <taxon>Rhodobiaceae</taxon>
        <taxon>Rhodobium</taxon>
    </lineage>
</organism>
<dbReference type="Pfam" id="PF06240">
    <property type="entry name" value="COXG"/>
    <property type="match status" value="1"/>
</dbReference>
<dbReference type="InterPro" id="IPR023393">
    <property type="entry name" value="START-like_dom_sf"/>
</dbReference>
<dbReference type="SUPFAM" id="SSF55961">
    <property type="entry name" value="Bet v1-like"/>
    <property type="match status" value="1"/>
</dbReference>
<dbReference type="EMBL" id="NPEV01000038">
    <property type="protein sequence ID" value="RAI25982.1"/>
    <property type="molecule type" value="Genomic_DNA"/>
</dbReference>
<dbReference type="AlphaFoldDB" id="A0A327JMA1"/>
<keyword evidence="1" id="KW-1133">Transmembrane helix</keyword>
<keyword evidence="1" id="KW-0472">Membrane</keyword>
<sequence>MDMTGEYRIPARREDVWEAMNDPEVLKKSIPGCQSLEKVSDTEMTAKVVSKIGPVKATFNGHVTLSDIDPPKGYHISGEGKGGVAGFAKGGADVHLAEDGAETVLTYEAKAQVGGKLAQLGSRMIDSTAKKMADEFFANISEHFGGTPGEEEGVLEHAVHEMEDVARDAEEKLEVAAGRGYLGGPIAWGFAALGVLILVILILS</sequence>
<comment type="caution">
    <text evidence="2">The sequence shown here is derived from an EMBL/GenBank/DDBJ whole genome shotgun (WGS) entry which is preliminary data.</text>
</comment>